<evidence type="ECO:0000313" key="1">
    <source>
        <dbReference type="EMBL" id="AOW80128.1"/>
    </source>
</evidence>
<gene>
    <name evidence="1" type="ORF">HTSR_0943</name>
</gene>
<name>A0A1D8S448_9EURY</name>
<dbReference type="Proteomes" id="UP000185608">
    <property type="component" value="Chromosome"/>
</dbReference>
<protein>
    <submittedName>
        <fullName evidence="1">Uncharacterized protein</fullName>
    </submittedName>
</protein>
<sequence length="119" mass="12718">MVGVTISQDTSGATPLARVVVQAAEIDKYDPEAYCPVCGHRVDNTEGEHEVPVTVVDVEEMDVAADGGEDVAIYGYRCDRHRHPHVLVAPASIAPSKYERVSLDLAGGFEAAIVGGDRR</sequence>
<dbReference type="AlphaFoldDB" id="A0A1D8S448"/>
<dbReference type="KEGG" id="halh:HTSR_0943"/>
<proteinExistence type="predicted"/>
<accession>A0A1D8S448</accession>
<dbReference type="EMBL" id="CP016070">
    <property type="protein sequence ID" value="AOW80128.1"/>
    <property type="molecule type" value="Genomic_DNA"/>
</dbReference>
<reference evidence="1 2" key="1">
    <citation type="submission" date="2016-06" db="EMBL/GenBank/DDBJ databases">
        <title>Discovery of anaerobic lithoheterotrophic haloarchaeon capable of sulfur respiration by hydrogen and formate.</title>
        <authorList>
            <person name="Sorokin D.Y."/>
            <person name="Kublanov I.V."/>
            <person name="Roman P."/>
            <person name="Sinninghe Damste J.S."/>
            <person name="Golyshin P.N."/>
            <person name="Rojo D."/>
            <person name="Ciordia S."/>
            <person name="Mena Md.C."/>
            <person name="Ferrer M."/>
            <person name="Smedile F."/>
            <person name="Messina E."/>
            <person name="La Cono V."/>
            <person name="Yakimov M.M."/>
        </authorList>
    </citation>
    <scope>NUCLEOTIDE SEQUENCE [LARGE SCALE GENOMIC DNA]</scope>
    <source>
        <strain evidence="1 2">HTSR1</strain>
    </source>
</reference>
<evidence type="ECO:0000313" key="2">
    <source>
        <dbReference type="Proteomes" id="UP000185608"/>
    </source>
</evidence>
<organism evidence="1 2">
    <name type="scientific">Halodesulfurarchaeum formicicum</name>
    <dbReference type="NCBI Taxonomy" id="1873524"/>
    <lineage>
        <taxon>Archaea</taxon>
        <taxon>Methanobacteriati</taxon>
        <taxon>Methanobacteriota</taxon>
        <taxon>Stenosarchaea group</taxon>
        <taxon>Halobacteria</taxon>
        <taxon>Halobacteriales</taxon>
        <taxon>Halobacteriaceae</taxon>
        <taxon>Halodesulfurarchaeum</taxon>
    </lineage>
</organism>